<feature type="region of interest" description="Disordered" evidence="1">
    <location>
        <begin position="392"/>
        <end position="411"/>
    </location>
</feature>
<dbReference type="AlphaFoldDB" id="S3CYJ1"/>
<dbReference type="VEuPathDB" id="FungiDB:F503_02819"/>
<feature type="region of interest" description="Disordered" evidence="1">
    <location>
        <begin position="668"/>
        <end position="697"/>
    </location>
</feature>
<feature type="region of interest" description="Disordered" evidence="1">
    <location>
        <begin position="788"/>
        <end position="823"/>
    </location>
</feature>
<feature type="compositionally biased region" description="Acidic residues" evidence="1">
    <location>
        <begin position="338"/>
        <end position="347"/>
    </location>
</feature>
<feature type="compositionally biased region" description="Basic and acidic residues" evidence="1">
    <location>
        <begin position="61"/>
        <end position="72"/>
    </location>
</feature>
<dbReference type="eggNOG" id="ENOG502SQ9B">
    <property type="taxonomic scope" value="Eukaryota"/>
</dbReference>
<feature type="compositionally biased region" description="Polar residues" evidence="1">
    <location>
        <begin position="793"/>
        <end position="807"/>
    </location>
</feature>
<dbReference type="EMBL" id="KE148154">
    <property type="protein sequence ID" value="EPE05990.1"/>
    <property type="molecule type" value="Genomic_DNA"/>
</dbReference>
<organism evidence="2 3">
    <name type="scientific">Ophiostoma piceae (strain UAMH 11346)</name>
    <name type="common">Sap stain fungus</name>
    <dbReference type="NCBI Taxonomy" id="1262450"/>
    <lineage>
        <taxon>Eukaryota</taxon>
        <taxon>Fungi</taxon>
        <taxon>Dikarya</taxon>
        <taxon>Ascomycota</taxon>
        <taxon>Pezizomycotina</taxon>
        <taxon>Sordariomycetes</taxon>
        <taxon>Sordariomycetidae</taxon>
        <taxon>Ophiostomatales</taxon>
        <taxon>Ophiostomataceae</taxon>
        <taxon>Ophiostoma</taxon>
    </lineage>
</organism>
<evidence type="ECO:0000313" key="3">
    <source>
        <dbReference type="Proteomes" id="UP000016923"/>
    </source>
</evidence>
<feature type="compositionally biased region" description="Basic residues" evidence="1">
    <location>
        <begin position="10"/>
        <end position="25"/>
    </location>
</feature>
<feature type="compositionally biased region" description="Polar residues" evidence="1">
    <location>
        <begin position="170"/>
        <end position="188"/>
    </location>
</feature>
<feature type="region of interest" description="Disordered" evidence="1">
    <location>
        <begin position="261"/>
        <end position="365"/>
    </location>
</feature>
<feature type="compositionally biased region" description="Acidic residues" evidence="1">
    <location>
        <begin position="302"/>
        <end position="321"/>
    </location>
</feature>
<feature type="compositionally biased region" description="Acidic residues" evidence="1">
    <location>
        <begin position="106"/>
        <end position="150"/>
    </location>
</feature>
<evidence type="ECO:0000256" key="1">
    <source>
        <dbReference type="SAM" id="MobiDB-lite"/>
    </source>
</evidence>
<feature type="region of interest" description="Disordered" evidence="1">
    <location>
        <begin position="1"/>
        <end position="225"/>
    </location>
</feature>
<feature type="compositionally biased region" description="Basic and acidic residues" evidence="1">
    <location>
        <begin position="392"/>
        <end position="404"/>
    </location>
</feature>
<gene>
    <name evidence="2" type="ORF">F503_02819</name>
</gene>
<feature type="compositionally biased region" description="Basic and acidic residues" evidence="1">
    <location>
        <begin position="814"/>
        <end position="823"/>
    </location>
</feature>
<sequence length="823" mass="87076">MPRNGAVKGTVRRKAAKAAPKRRRRNSDVSSSIDLSSDGGYSALDDVSDSDDNDEDEIVAAEEKHIIKDVVKTKHRHTLGRSPRPAGSSPVTAAAVVANSNNALQSEEEDADQEGDGDDDDDDDDDAGGADDDDSSSSSDSEFDLGELDEATLLAIGVNPPHDGDVEDAANNNDDLTSWNGISESDANNKGGKRQVRFAGVPDSDSDDSSSSDEEAANDSTFFPDIFVEQNLLDPAFRREIENESDSSVSSSFWDYAAAFEPNNTNNDTIDDDDFFASVLDQPMPPPSTPAAEATDATLDGDGYESDADGNGDDDTTEDEAPPQPAHGRRANARYIDSDDDESTDSDSDSKMSVTPQKRRLPRVRRYFFTPKSRRPVAMINPASGKMVIFTPEKRSARPDRTNDDSDNNLGLENNAAAATDLDAQLNALLNGHDLLDTSNHNSMLQSSPLISSSGAVMMSAMISSQTFGDYIQSHNVGPIEAFFPANMTTENFLGDDSDFSGEILEDEGECNLRIEDFIQFDRNSADGTDPADALFGLSEADLQGQLETDDEFLMGLTNGLQDLEDGDDSAAQTPIANGNSIFFPAGTTSIDDMLFSSLFDSGGSGLGSLGDLGNNNGGNSAPASRRASLAASSSIGDDDLVGGGTGLGSGLAGFMSLTGLSGLEGIEEEDESALEKDDTTTAAGEDESDGDALPPLLAHFGKNSDAVSAFRRNQIDKQLIYSNKATAESLAFSGPLNMGTLRGIRNGSLEAVTTPITPPRRPKQRMMMMAHAAAAARSPLEIIAQKRKASGSVASGGSDNGSGSTLSHKRHRSISEVKDLAL</sequence>
<dbReference type="OrthoDB" id="5399183at2759"/>
<keyword evidence="3" id="KW-1185">Reference proteome</keyword>
<proteinExistence type="predicted"/>
<feature type="compositionally biased region" description="Low complexity" evidence="1">
    <location>
        <begin position="86"/>
        <end position="103"/>
    </location>
</feature>
<protein>
    <submittedName>
        <fullName evidence="2">Uncharacterized protein</fullName>
    </submittedName>
</protein>
<dbReference type="HOGENOM" id="CLU_018058_0_0_1"/>
<feature type="compositionally biased region" description="Low complexity" evidence="1">
    <location>
        <begin position="28"/>
        <end position="38"/>
    </location>
</feature>
<accession>S3CYJ1</accession>
<name>S3CYJ1_OPHP1</name>
<dbReference type="Proteomes" id="UP000016923">
    <property type="component" value="Unassembled WGS sequence"/>
</dbReference>
<feature type="compositionally biased region" description="Acidic residues" evidence="1">
    <location>
        <begin position="46"/>
        <end position="60"/>
    </location>
</feature>
<feature type="compositionally biased region" description="Acidic residues" evidence="1">
    <location>
        <begin position="204"/>
        <end position="217"/>
    </location>
</feature>
<reference evidence="2 3" key="1">
    <citation type="journal article" date="2013" name="BMC Genomics">
        <title>The genome and transcriptome of the pine saprophyte Ophiostoma piceae, and a comparison with the bark beetle-associated pine pathogen Grosmannia clavigera.</title>
        <authorList>
            <person name="Haridas S."/>
            <person name="Wang Y."/>
            <person name="Lim L."/>
            <person name="Massoumi Alamouti S."/>
            <person name="Jackman S."/>
            <person name="Docking R."/>
            <person name="Robertson G."/>
            <person name="Birol I."/>
            <person name="Bohlmann J."/>
            <person name="Breuil C."/>
        </authorList>
    </citation>
    <scope>NUCLEOTIDE SEQUENCE [LARGE SCALE GENOMIC DNA]</scope>
    <source>
        <strain evidence="2 3">UAMH 11346</strain>
    </source>
</reference>
<evidence type="ECO:0000313" key="2">
    <source>
        <dbReference type="EMBL" id="EPE05990.1"/>
    </source>
</evidence>
<dbReference type="STRING" id="1262450.S3CYJ1"/>